<dbReference type="Gene3D" id="1.25.10.90">
    <property type="match status" value="1"/>
</dbReference>
<accession>A0ABR7W7V0</accession>
<dbReference type="RefSeq" id="WP_190265842.1">
    <property type="nucleotide sequence ID" value="NZ_BAABAD010000003.1"/>
</dbReference>
<protein>
    <submittedName>
        <fullName evidence="1">DNA alkylation repair protein</fullName>
    </submittedName>
</protein>
<dbReference type="PANTHER" id="PTHR34070">
    <property type="entry name" value="ARMADILLO-TYPE FOLD"/>
    <property type="match status" value="1"/>
</dbReference>
<dbReference type="PANTHER" id="PTHR34070:SF1">
    <property type="entry name" value="DNA ALKYLATION REPAIR PROTEIN"/>
    <property type="match status" value="1"/>
</dbReference>
<dbReference type="Pfam" id="PF08713">
    <property type="entry name" value="DNA_alkylation"/>
    <property type="match status" value="1"/>
</dbReference>
<comment type="caution">
    <text evidence="1">The sequence shown here is derived from an EMBL/GenBank/DDBJ whole genome shotgun (WGS) entry which is preliminary data.</text>
</comment>
<organism evidence="1 2">
    <name type="scientific">Gordonia hankookensis</name>
    <dbReference type="NCBI Taxonomy" id="589403"/>
    <lineage>
        <taxon>Bacteria</taxon>
        <taxon>Bacillati</taxon>
        <taxon>Actinomycetota</taxon>
        <taxon>Actinomycetes</taxon>
        <taxon>Mycobacteriales</taxon>
        <taxon>Gordoniaceae</taxon>
        <taxon>Gordonia</taxon>
    </lineage>
</organism>
<evidence type="ECO:0000313" key="2">
    <source>
        <dbReference type="Proteomes" id="UP000602395"/>
    </source>
</evidence>
<reference evidence="1 2" key="1">
    <citation type="submission" date="2020-09" db="EMBL/GenBank/DDBJ databases">
        <title>Novel species in genus Gordonia.</title>
        <authorList>
            <person name="Zhang G."/>
        </authorList>
    </citation>
    <scope>NUCLEOTIDE SEQUENCE [LARGE SCALE GENOMIC DNA]</scope>
    <source>
        <strain evidence="1 2">ON-33</strain>
    </source>
</reference>
<dbReference type="EMBL" id="JACWMS010000001">
    <property type="protein sequence ID" value="MBD1318843.1"/>
    <property type="molecule type" value="Genomic_DNA"/>
</dbReference>
<gene>
    <name evidence="1" type="ORF">IDF66_04540</name>
</gene>
<name>A0ABR7W7V0_9ACTN</name>
<sequence>MVAAFSATEIVAAVADLADPARAVSSARFFKTGPGEYGEGDVFVGVAVPPLRKVAKRFRGVRPSVIRELLDSPIHEHRLLALFLLRAEFERAPSGTEQTAWVELYLTALHDGRVDNWDLVDSSADPILGEWLVARGDHLPLVELAETDDLWCRRTGIVGTFAFLKHGSPDATLAVIPVVIHDRRDLIQKATGWMLRELGKRVDRTVLTDYLNAHAAEMGRTALSYATEHLDPGERAHLRSLR</sequence>
<dbReference type="SUPFAM" id="SSF48371">
    <property type="entry name" value="ARM repeat"/>
    <property type="match status" value="1"/>
</dbReference>
<keyword evidence="2" id="KW-1185">Reference proteome</keyword>
<evidence type="ECO:0000313" key="1">
    <source>
        <dbReference type="EMBL" id="MBD1318843.1"/>
    </source>
</evidence>
<proteinExistence type="predicted"/>
<dbReference type="InterPro" id="IPR014825">
    <property type="entry name" value="DNA_alkylation"/>
</dbReference>
<dbReference type="CDD" id="cd06561">
    <property type="entry name" value="AlkD_like"/>
    <property type="match status" value="1"/>
</dbReference>
<dbReference type="Proteomes" id="UP000602395">
    <property type="component" value="Unassembled WGS sequence"/>
</dbReference>
<dbReference type="InterPro" id="IPR016024">
    <property type="entry name" value="ARM-type_fold"/>
</dbReference>